<proteinExistence type="predicted"/>
<keyword evidence="3" id="KW-0804">Transcription</keyword>
<dbReference type="InterPro" id="IPR001387">
    <property type="entry name" value="Cro/C1-type_HTH"/>
</dbReference>
<dbReference type="GO" id="GO:0003677">
    <property type="term" value="F:DNA binding"/>
    <property type="evidence" value="ECO:0007669"/>
    <property type="project" value="UniProtKB-KW"/>
</dbReference>
<name>A0A1F7RSG8_9BACT</name>
<dbReference type="InterPro" id="IPR010982">
    <property type="entry name" value="Lambda_DNA-bd_dom_sf"/>
</dbReference>
<gene>
    <name evidence="5" type="ORF">A2W05_10240</name>
</gene>
<dbReference type="Proteomes" id="UP000178797">
    <property type="component" value="Unassembled WGS sequence"/>
</dbReference>
<organism evidence="5 6">
    <name type="scientific">Candidatus Schekmanbacteria bacterium RBG_16_38_10</name>
    <dbReference type="NCBI Taxonomy" id="1817879"/>
    <lineage>
        <taxon>Bacteria</taxon>
        <taxon>Candidatus Schekmaniibacteriota</taxon>
    </lineage>
</organism>
<reference evidence="5 6" key="1">
    <citation type="journal article" date="2016" name="Nat. Commun.">
        <title>Thousands of microbial genomes shed light on interconnected biogeochemical processes in an aquifer system.</title>
        <authorList>
            <person name="Anantharaman K."/>
            <person name="Brown C.T."/>
            <person name="Hug L.A."/>
            <person name="Sharon I."/>
            <person name="Castelle C.J."/>
            <person name="Probst A.J."/>
            <person name="Thomas B.C."/>
            <person name="Singh A."/>
            <person name="Wilkins M.J."/>
            <person name="Karaoz U."/>
            <person name="Brodie E.L."/>
            <person name="Williams K.H."/>
            <person name="Hubbard S.S."/>
            <person name="Banfield J.F."/>
        </authorList>
    </citation>
    <scope>NUCLEOTIDE SEQUENCE [LARGE SCALE GENOMIC DNA]</scope>
</reference>
<feature type="domain" description="HTH cro/C1-type" evidence="4">
    <location>
        <begin position="14"/>
        <end position="68"/>
    </location>
</feature>
<sequence length="116" mass="12937">MKSNKFLKSIGEKVRTLRKAKNISQEKLAELSGLHPTYISDIERGKVNASIYTFYMIANALEIPFSELVNIPAIELNKKIKNEIAVMLSQLTSLSKKKQAIFLSAAKGLIAGMKRI</sequence>
<dbReference type="PROSITE" id="PS50943">
    <property type="entry name" value="HTH_CROC1"/>
    <property type="match status" value="1"/>
</dbReference>
<dbReference type="CDD" id="cd00093">
    <property type="entry name" value="HTH_XRE"/>
    <property type="match status" value="1"/>
</dbReference>
<dbReference type="SMART" id="SM00530">
    <property type="entry name" value="HTH_XRE"/>
    <property type="match status" value="1"/>
</dbReference>
<evidence type="ECO:0000259" key="4">
    <source>
        <dbReference type="PROSITE" id="PS50943"/>
    </source>
</evidence>
<keyword evidence="1" id="KW-0805">Transcription regulation</keyword>
<evidence type="ECO:0000256" key="3">
    <source>
        <dbReference type="ARBA" id="ARBA00023163"/>
    </source>
</evidence>
<comment type="caution">
    <text evidence="5">The sequence shown here is derived from an EMBL/GenBank/DDBJ whole genome shotgun (WGS) entry which is preliminary data.</text>
</comment>
<evidence type="ECO:0000256" key="1">
    <source>
        <dbReference type="ARBA" id="ARBA00023015"/>
    </source>
</evidence>
<dbReference type="PANTHER" id="PTHR46797">
    <property type="entry name" value="HTH-TYPE TRANSCRIPTIONAL REGULATOR"/>
    <property type="match status" value="1"/>
</dbReference>
<dbReference type="EMBL" id="MGDE01000187">
    <property type="protein sequence ID" value="OGL44381.1"/>
    <property type="molecule type" value="Genomic_DNA"/>
</dbReference>
<dbReference type="InterPro" id="IPR050807">
    <property type="entry name" value="TransReg_Diox_bact_type"/>
</dbReference>
<protein>
    <recommendedName>
        <fullName evidence="4">HTH cro/C1-type domain-containing protein</fullName>
    </recommendedName>
</protein>
<evidence type="ECO:0000313" key="5">
    <source>
        <dbReference type="EMBL" id="OGL44381.1"/>
    </source>
</evidence>
<dbReference type="GO" id="GO:0005829">
    <property type="term" value="C:cytosol"/>
    <property type="evidence" value="ECO:0007669"/>
    <property type="project" value="TreeGrafter"/>
</dbReference>
<dbReference type="Gene3D" id="1.10.260.40">
    <property type="entry name" value="lambda repressor-like DNA-binding domains"/>
    <property type="match status" value="1"/>
</dbReference>
<dbReference type="GO" id="GO:0003700">
    <property type="term" value="F:DNA-binding transcription factor activity"/>
    <property type="evidence" value="ECO:0007669"/>
    <property type="project" value="TreeGrafter"/>
</dbReference>
<dbReference type="AlphaFoldDB" id="A0A1F7RSG8"/>
<dbReference type="SUPFAM" id="SSF47413">
    <property type="entry name" value="lambda repressor-like DNA-binding domains"/>
    <property type="match status" value="1"/>
</dbReference>
<dbReference type="PANTHER" id="PTHR46797:SF23">
    <property type="entry name" value="HTH-TYPE TRANSCRIPTIONAL REGULATOR SUTR"/>
    <property type="match status" value="1"/>
</dbReference>
<evidence type="ECO:0000256" key="2">
    <source>
        <dbReference type="ARBA" id="ARBA00023125"/>
    </source>
</evidence>
<keyword evidence="2" id="KW-0238">DNA-binding</keyword>
<dbReference type="Pfam" id="PF01381">
    <property type="entry name" value="HTH_3"/>
    <property type="match status" value="1"/>
</dbReference>
<accession>A0A1F7RSG8</accession>
<evidence type="ECO:0000313" key="6">
    <source>
        <dbReference type="Proteomes" id="UP000178797"/>
    </source>
</evidence>